<dbReference type="AlphaFoldDB" id="A0A7W6CBQ0"/>
<comment type="caution">
    <text evidence="1">The sequence shown here is derived from an EMBL/GenBank/DDBJ whole genome shotgun (WGS) entry which is preliminary data.</text>
</comment>
<dbReference type="Proteomes" id="UP000565286">
    <property type="component" value="Unassembled WGS sequence"/>
</dbReference>
<sequence length="74" mass="8097">MTDAQINERQEEFLTLINMLTFAEGAAETLGAASASWYIDVAKQALRSALQNEMEMNMSRADIVNLASVRAGNC</sequence>
<keyword evidence="2" id="KW-1185">Reference proteome</keyword>
<protein>
    <submittedName>
        <fullName evidence="1">Uncharacterized protein</fullName>
    </submittedName>
</protein>
<dbReference type="RefSeq" id="WP_183897589.1">
    <property type="nucleotide sequence ID" value="NZ_JACIDV010000015.1"/>
</dbReference>
<evidence type="ECO:0000313" key="2">
    <source>
        <dbReference type="Proteomes" id="UP000565286"/>
    </source>
</evidence>
<name>A0A7W6CBQ0_9HYPH</name>
<evidence type="ECO:0000313" key="1">
    <source>
        <dbReference type="EMBL" id="MBB3948159.1"/>
    </source>
</evidence>
<gene>
    <name evidence="1" type="ORF">GGQ73_004133</name>
</gene>
<dbReference type="EMBL" id="JACIDV010000015">
    <property type="protein sequence ID" value="MBB3948159.1"/>
    <property type="molecule type" value="Genomic_DNA"/>
</dbReference>
<organism evidence="1 2">
    <name type="scientific">Rhizobium skierniewicense</name>
    <dbReference type="NCBI Taxonomy" id="984260"/>
    <lineage>
        <taxon>Bacteria</taxon>
        <taxon>Pseudomonadati</taxon>
        <taxon>Pseudomonadota</taxon>
        <taxon>Alphaproteobacteria</taxon>
        <taxon>Hyphomicrobiales</taxon>
        <taxon>Rhizobiaceae</taxon>
        <taxon>Rhizobium/Agrobacterium group</taxon>
        <taxon>Rhizobium</taxon>
    </lineage>
</organism>
<proteinExistence type="predicted"/>
<reference evidence="1 2" key="1">
    <citation type="submission" date="2020-08" db="EMBL/GenBank/DDBJ databases">
        <title>Genomic Encyclopedia of Type Strains, Phase IV (KMG-IV): sequencing the most valuable type-strain genomes for metagenomic binning, comparative biology and taxonomic classification.</title>
        <authorList>
            <person name="Goeker M."/>
        </authorList>
    </citation>
    <scope>NUCLEOTIDE SEQUENCE [LARGE SCALE GENOMIC DNA]</scope>
    <source>
        <strain evidence="1 2">DSM 26438</strain>
    </source>
</reference>
<accession>A0A7W6CBQ0</accession>